<dbReference type="GO" id="GO:0051287">
    <property type="term" value="F:NAD binding"/>
    <property type="evidence" value="ECO:0007669"/>
    <property type="project" value="InterPro"/>
</dbReference>
<keyword evidence="3" id="KW-0520">NAD</keyword>
<dbReference type="AlphaFoldDB" id="A0A512C0X2"/>
<dbReference type="PANTHER" id="PTHR43060:SF15">
    <property type="entry name" value="3-HYDROXYISOBUTYRATE DEHYDROGENASE-LIKE 1, MITOCHONDRIAL-RELATED"/>
    <property type="match status" value="1"/>
</dbReference>
<dbReference type="InterPro" id="IPR029154">
    <property type="entry name" value="HIBADH-like_NADP-bd"/>
</dbReference>
<protein>
    <submittedName>
        <fullName evidence="7">Tartronate semialdehyde reductase</fullName>
    </submittedName>
</protein>
<dbReference type="InterPro" id="IPR002204">
    <property type="entry name" value="3-OH-isobutyrate_DH-rel_CS"/>
</dbReference>
<dbReference type="Pfam" id="PF03446">
    <property type="entry name" value="NAD_binding_2"/>
    <property type="match status" value="1"/>
</dbReference>
<dbReference type="GO" id="GO:0050661">
    <property type="term" value="F:NADP binding"/>
    <property type="evidence" value="ECO:0007669"/>
    <property type="project" value="InterPro"/>
</dbReference>
<dbReference type="InterPro" id="IPR006115">
    <property type="entry name" value="6PGDH_NADP-bd"/>
</dbReference>
<dbReference type="SUPFAM" id="SSF51735">
    <property type="entry name" value="NAD(P)-binding Rossmann-fold domains"/>
    <property type="match status" value="1"/>
</dbReference>
<dbReference type="InterPro" id="IPR008927">
    <property type="entry name" value="6-PGluconate_DH-like_C_sf"/>
</dbReference>
<accession>A0A512C0X2</accession>
<dbReference type="PANTHER" id="PTHR43060">
    <property type="entry name" value="3-HYDROXYISOBUTYRATE DEHYDROGENASE-LIKE 1, MITOCHONDRIAL-RELATED"/>
    <property type="match status" value="1"/>
</dbReference>
<dbReference type="Gene3D" id="1.10.1040.10">
    <property type="entry name" value="N-(1-d-carboxylethyl)-l-norvaline Dehydrogenase, domain 2"/>
    <property type="match status" value="1"/>
</dbReference>
<dbReference type="InterPro" id="IPR015815">
    <property type="entry name" value="HIBADH-related"/>
</dbReference>
<evidence type="ECO:0000256" key="2">
    <source>
        <dbReference type="ARBA" id="ARBA00023002"/>
    </source>
</evidence>
<feature type="domain" description="3-hydroxyisobutyrate dehydrogenase-like NAD-binding" evidence="6">
    <location>
        <begin position="181"/>
        <end position="301"/>
    </location>
</feature>
<evidence type="ECO:0000259" key="5">
    <source>
        <dbReference type="Pfam" id="PF03446"/>
    </source>
</evidence>
<dbReference type="Gene3D" id="3.40.50.720">
    <property type="entry name" value="NAD(P)-binding Rossmann-like Domain"/>
    <property type="match status" value="1"/>
</dbReference>
<dbReference type="GO" id="GO:0016054">
    <property type="term" value="P:organic acid catabolic process"/>
    <property type="evidence" value="ECO:0007669"/>
    <property type="project" value="UniProtKB-ARBA"/>
</dbReference>
<sequence>MTLDQEQGDTMRRDEQNATVGFVGLGTMGREMALNLLKAGFAVCAYDVRKEAIDDLVTQGATGAESPADAARDADIVISMLPDTPQVEEIIYGEGGLLASPPRGRLLVDMSTISPVAVRRMHADLKAAGVEFLDAPVSGGPVGAKSASLSIMVGGDRDAFLRAEPYFQAMGTTITHVGEAGAGQTVKLCNQLVCGINLQAICEALALGRASGVDLDQLRNVLLGGSAASWMLDKLGPAMIAGDASAGFRIDLMLKDLRLVQEQALSLSVPLPGTALVTSQYVEARAHGEGTNGNQALFRVYDRMTNQAAT</sequence>
<evidence type="ECO:0000313" key="7">
    <source>
        <dbReference type="EMBL" id="GEO17853.1"/>
    </source>
</evidence>
<evidence type="ECO:0000313" key="8">
    <source>
        <dbReference type="Proteomes" id="UP000321085"/>
    </source>
</evidence>
<evidence type="ECO:0000256" key="1">
    <source>
        <dbReference type="ARBA" id="ARBA00009080"/>
    </source>
</evidence>
<dbReference type="PROSITE" id="PS00895">
    <property type="entry name" value="3_HYDROXYISOBUT_DH"/>
    <property type="match status" value="1"/>
</dbReference>
<evidence type="ECO:0000256" key="3">
    <source>
        <dbReference type="ARBA" id="ARBA00023027"/>
    </source>
</evidence>
<evidence type="ECO:0000256" key="4">
    <source>
        <dbReference type="PIRSR" id="PIRSR000103-1"/>
    </source>
</evidence>
<proteinExistence type="inferred from homology"/>
<dbReference type="InterPro" id="IPR036291">
    <property type="entry name" value="NAD(P)-bd_dom_sf"/>
</dbReference>
<organism evidence="7 8">
    <name type="scientific">Microvirga aerophila</name>
    <dbReference type="NCBI Taxonomy" id="670291"/>
    <lineage>
        <taxon>Bacteria</taxon>
        <taxon>Pseudomonadati</taxon>
        <taxon>Pseudomonadota</taxon>
        <taxon>Alphaproteobacteria</taxon>
        <taxon>Hyphomicrobiales</taxon>
        <taxon>Methylobacteriaceae</taxon>
        <taxon>Microvirga</taxon>
    </lineage>
</organism>
<reference evidence="7 8" key="1">
    <citation type="submission" date="2019-07" db="EMBL/GenBank/DDBJ databases">
        <title>Whole genome shotgun sequence of Microvirga aerophila NBRC 106136.</title>
        <authorList>
            <person name="Hosoyama A."/>
            <person name="Uohara A."/>
            <person name="Ohji S."/>
            <person name="Ichikawa N."/>
        </authorList>
    </citation>
    <scope>NUCLEOTIDE SEQUENCE [LARGE SCALE GENOMIC DNA]</scope>
    <source>
        <strain evidence="7 8">NBRC 106136</strain>
    </source>
</reference>
<comment type="caution">
    <text evidence="7">The sequence shown here is derived from an EMBL/GenBank/DDBJ whole genome shotgun (WGS) entry which is preliminary data.</text>
</comment>
<dbReference type="SUPFAM" id="SSF48179">
    <property type="entry name" value="6-phosphogluconate dehydrogenase C-terminal domain-like"/>
    <property type="match status" value="1"/>
</dbReference>
<dbReference type="RefSeq" id="WP_147022710.1">
    <property type="nucleotide sequence ID" value="NZ_BJYU01000130.1"/>
</dbReference>
<dbReference type="Proteomes" id="UP000321085">
    <property type="component" value="Unassembled WGS sequence"/>
</dbReference>
<dbReference type="PIRSF" id="PIRSF000103">
    <property type="entry name" value="HIBADH"/>
    <property type="match status" value="1"/>
</dbReference>
<dbReference type="GO" id="GO:0016491">
    <property type="term" value="F:oxidoreductase activity"/>
    <property type="evidence" value="ECO:0007669"/>
    <property type="project" value="UniProtKB-KW"/>
</dbReference>
<dbReference type="InterPro" id="IPR013328">
    <property type="entry name" value="6PGD_dom2"/>
</dbReference>
<dbReference type="EMBL" id="BJYU01000130">
    <property type="protein sequence ID" value="GEO17853.1"/>
    <property type="molecule type" value="Genomic_DNA"/>
</dbReference>
<gene>
    <name evidence="7" type="ORF">MAE02_55490</name>
</gene>
<feature type="domain" description="6-phosphogluconate dehydrogenase NADP-binding" evidence="5">
    <location>
        <begin position="19"/>
        <end position="178"/>
    </location>
</feature>
<dbReference type="Pfam" id="PF14833">
    <property type="entry name" value="NAD_binding_11"/>
    <property type="match status" value="1"/>
</dbReference>
<feature type="active site" evidence="4">
    <location>
        <position position="187"/>
    </location>
</feature>
<comment type="similarity">
    <text evidence="1">Belongs to the HIBADH-related family.</text>
</comment>
<name>A0A512C0X2_9HYPH</name>
<keyword evidence="2" id="KW-0560">Oxidoreductase</keyword>
<evidence type="ECO:0000259" key="6">
    <source>
        <dbReference type="Pfam" id="PF14833"/>
    </source>
</evidence>
<keyword evidence="8" id="KW-1185">Reference proteome</keyword>